<feature type="binding site" evidence="4">
    <location>
        <position position="202"/>
    </location>
    <ligand>
        <name>Zn(2+)</name>
        <dbReference type="ChEBI" id="CHEBI:29105"/>
    </ligand>
</feature>
<reference evidence="6 7" key="1">
    <citation type="journal article" date="2016" name="Sci. Rep.">
        <title>Peltaster fructicola genome reveals evolution from an invasive phytopathogen to an ectophytic parasite.</title>
        <authorList>
            <person name="Xu C."/>
            <person name="Chen H."/>
            <person name="Gleason M.L."/>
            <person name="Xu J.R."/>
            <person name="Liu H."/>
            <person name="Zhang R."/>
            <person name="Sun G."/>
        </authorList>
    </citation>
    <scope>NUCLEOTIDE SEQUENCE [LARGE SCALE GENOMIC DNA]</scope>
    <source>
        <strain evidence="6 7">LNHT1506</strain>
    </source>
</reference>
<dbReference type="InterPro" id="IPR003000">
    <property type="entry name" value="Sirtuin"/>
</dbReference>
<dbReference type="GO" id="GO:0005634">
    <property type="term" value="C:nucleus"/>
    <property type="evidence" value="ECO:0007669"/>
    <property type="project" value="TreeGrafter"/>
</dbReference>
<dbReference type="InterPro" id="IPR050134">
    <property type="entry name" value="NAD-dep_sirtuin_deacylases"/>
</dbReference>
<feature type="binding site" evidence="4">
    <location>
        <position position="199"/>
    </location>
    <ligand>
        <name>Zn(2+)</name>
        <dbReference type="ChEBI" id="CHEBI:29105"/>
    </ligand>
</feature>
<gene>
    <name evidence="6" type="ORF">AMS68_007416</name>
</gene>
<dbReference type="EMBL" id="CP051143">
    <property type="protein sequence ID" value="QIX01899.1"/>
    <property type="molecule type" value="Genomic_DNA"/>
</dbReference>
<dbReference type="GO" id="GO:0036055">
    <property type="term" value="F:protein-succinyllysine desuccinylase activity"/>
    <property type="evidence" value="ECO:0007669"/>
    <property type="project" value="InterPro"/>
</dbReference>
<dbReference type="InterPro" id="IPR026590">
    <property type="entry name" value="Ssirtuin_cat_dom"/>
</dbReference>
<comment type="similarity">
    <text evidence="1">Belongs to the sirtuin family. Class I subfamily.</text>
</comment>
<evidence type="ECO:0000313" key="6">
    <source>
        <dbReference type="EMBL" id="QIX01899.1"/>
    </source>
</evidence>
<dbReference type="Proteomes" id="UP000503462">
    <property type="component" value="Chromosome 5"/>
</dbReference>
<keyword evidence="3" id="KW-0520">NAD</keyword>
<dbReference type="PROSITE" id="PS50305">
    <property type="entry name" value="SIRTUIN"/>
    <property type="match status" value="1"/>
</dbReference>
<dbReference type="Gene3D" id="3.40.50.1220">
    <property type="entry name" value="TPP-binding domain"/>
    <property type="match status" value="1"/>
</dbReference>
<dbReference type="GO" id="GO:0036054">
    <property type="term" value="F:protein-malonyllysine demalonylase activity"/>
    <property type="evidence" value="ECO:0007669"/>
    <property type="project" value="InterPro"/>
</dbReference>
<dbReference type="InterPro" id="IPR027546">
    <property type="entry name" value="Sirtuin_class_III"/>
</dbReference>
<keyword evidence="2" id="KW-0808">Transferase</keyword>
<keyword evidence="7" id="KW-1185">Reference proteome</keyword>
<evidence type="ECO:0000313" key="7">
    <source>
        <dbReference type="Proteomes" id="UP000503462"/>
    </source>
</evidence>
<dbReference type="Gene3D" id="3.30.1600.10">
    <property type="entry name" value="SIR2/SIRT2 'Small Domain"/>
    <property type="match status" value="1"/>
</dbReference>
<feature type="active site" description="Proton acceptor" evidence="4">
    <location>
        <position position="128"/>
    </location>
</feature>
<dbReference type="GO" id="GO:0017136">
    <property type="term" value="F:histone deacetylase activity, NAD-dependent"/>
    <property type="evidence" value="ECO:0007669"/>
    <property type="project" value="TreeGrafter"/>
</dbReference>
<dbReference type="CDD" id="cd01412">
    <property type="entry name" value="SIRT5_Af1_CobB"/>
    <property type="match status" value="1"/>
</dbReference>
<evidence type="ECO:0000256" key="2">
    <source>
        <dbReference type="ARBA" id="ARBA00022679"/>
    </source>
</evidence>
<feature type="binding site" evidence="4">
    <location>
        <position position="136"/>
    </location>
    <ligand>
        <name>Zn(2+)</name>
        <dbReference type="ChEBI" id="CHEBI:29105"/>
    </ligand>
</feature>
<name>A0A6H0Y4Y5_9PEZI</name>
<evidence type="ECO:0000256" key="1">
    <source>
        <dbReference type="ARBA" id="ARBA00006924"/>
    </source>
</evidence>
<evidence type="ECO:0000259" key="5">
    <source>
        <dbReference type="PROSITE" id="PS50305"/>
    </source>
</evidence>
<dbReference type="PANTHER" id="PTHR11085:SF10">
    <property type="entry name" value="NAD-DEPENDENT PROTEIN DEACYLASE SIRTUIN-5, MITOCHONDRIAL-RELATED"/>
    <property type="match status" value="1"/>
</dbReference>
<evidence type="ECO:0000256" key="4">
    <source>
        <dbReference type="PROSITE-ProRule" id="PRU00236"/>
    </source>
</evidence>
<sequence length="310" mass="33985">MASSSTIPEEAMPSFHEHLLKSNKIMALCGAGLSAASGLPTFRGAGGLWRTHDATSLATEDAWLEDSGLVWQFYNYRRHMALQAKPNAAHYALAELARRKPGFQCLSQNVDGLSQRADHPRSQLQLLHGTLFNVKCDDYVCDYIREDFTDPFCPALATPTGQDPTTKTAQAAAQTAKELDISQANVPIPHVSRSDLPTCPKCKTGVLRPGVVWFGESLPRNVTNFVDEFIRQEDRIDLIMVIGTSAQVYPAAGYVLKARRKGTRVAVINMDDQDIPAGGGREGDWMFKGDASKIIPELLMPVVGKGYPHM</sequence>
<feature type="domain" description="Deacetylase sirtuin-type" evidence="5">
    <location>
        <begin position="5"/>
        <end position="306"/>
    </location>
</feature>
<protein>
    <recommendedName>
        <fullName evidence="5">Deacetylase sirtuin-type domain-containing protein</fullName>
    </recommendedName>
</protein>
<dbReference type="InterPro" id="IPR026591">
    <property type="entry name" value="Sirtuin_cat_small_dom_sf"/>
</dbReference>
<feature type="binding site" evidence="4">
    <location>
        <position position="141"/>
    </location>
    <ligand>
        <name>Zn(2+)</name>
        <dbReference type="ChEBI" id="CHEBI:29105"/>
    </ligand>
</feature>
<evidence type="ECO:0000256" key="3">
    <source>
        <dbReference type="ARBA" id="ARBA00023027"/>
    </source>
</evidence>
<dbReference type="Pfam" id="PF02146">
    <property type="entry name" value="SIR2"/>
    <property type="match status" value="1"/>
</dbReference>
<dbReference type="InterPro" id="IPR029035">
    <property type="entry name" value="DHS-like_NAD/FAD-binding_dom"/>
</dbReference>
<accession>A0A6H0Y4Y5</accession>
<dbReference type="SUPFAM" id="SSF52467">
    <property type="entry name" value="DHS-like NAD/FAD-binding domain"/>
    <property type="match status" value="1"/>
</dbReference>
<dbReference type="GO" id="GO:0046872">
    <property type="term" value="F:metal ion binding"/>
    <property type="evidence" value="ECO:0007669"/>
    <property type="project" value="UniProtKB-KW"/>
</dbReference>
<dbReference type="GO" id="GO:0070403">
    <property type="term" value="F:NAD+ binding"/>
    <property type="evidence" value="ECO:0007669"/>
    <property type="project" value="InterPro"/>
</dbReference>
<organism evidence="6 7">
    <name type="scientific">Peltaster fructicola</name>
    <dbReference type="NCBI Taxonomy" id="286661"/>
    <lineage>
        <taxon>Eukaryota</taxon>
        <taxon>Fungi</taxon>
        <taxon>Dikarya</taxon>
        <taxon>Ascomycota</taxon>
        <taxon>Pezizomycotina</taxon>
        <taxon>Dothideomycetes</taxon>
        <taxon>Dothideomycetes incertae sedis</taxon>
        <taxon>Peltaster</taxon>
    </lineage>
</organism>
<dbReference type="AlphaFoldDB" id="A0A6H0Y4Y5"/>
<keyword evidence="4" id="KW-0862">Zinc</keyword>
<dbReference type="OrthoDB" id="424302at2759"/>
<keyword evidence="4" id="KW-0479">Metal-binding</keyword>
<dbReference type="PANTHER" id="PTHR11085">
    <property type="entry name" value="NAD-DEPENDENT PROTEIN DEACYLASE SIRTUIN-5, MITOCHONDRIAL-RELATED"/>
    <property type="match status" value="1"/>
</dbReference>
<proteinExistence type="inferred from homology"/>